<accession>A0ABM7PLB0</accession>
<keyword evidence="1" id="KW-1133">Transmembrane helix</keyword>
<gene>
    <name evidence="2" type="ORF">DSLASN_35080</name>
</gene>
<protein>
    <recommendedName>
        <fullName evidence="4">Tetratricopeptide repeat-like domain-containing protein</fullName>
    </recommendedName>
</protein>
<dbReference type="RefSeq" id="WP_236889292.1">
    <property type="nucleotide sequence ID" value="NZ_AP024488.1"/>
</dbReference>
<dbReference type="EMBL" id="AP024488">
    <property type="protein sequence ID" value="BCS97876.1"/>
    <property type="molecule type" value="Genomic_DNA"/>
</dbReference>
<evidence type="ECO:0000256" key="1">
    <source>
        <dbReference type="SAM" id="Phobius"/>
    </source>
</evidence>
<evidence type="ECO:0000313" key="2">
    <source>
        <dbReference type="EMBL" id="BCS97876.1"/>
    </source>
</evidence>
<dbReference type="Proteomes" id="UP001320148">
    <property type="component" value="Chromosome"/>
</dbReference>
<dbReference type="InterPro" id="IPR011990">
    <property type="entry name" value="TPR-like_helical_dom_sf"/>
</dbReference>
<evidence type="ECO:0000313" key="3">
    <source>
        <dbReference type="Proteomes" id="UP001320148"/>
    </source>
</evidence>
<name>A0ABM7PLB0_9BACT</name>
<organism evidence="2 3">
    <name type="scientific">Desulfoluna limicola</name>
    <dbReference type="NCBI Taxonomy" id="2810562"/>
    <lineage>
        <taxon>Bacteria</taxon>
        <taxon>Pseudomonadati</taxon>
        <taxon>Thermodesulfobacteriota</taxon>
        <taxon>Desulfobacteria</taxon>
        <taxon>Desulfobacterales</taxon>
        <taxon>Desulfolunaceae</taxon>
        <taxon>Desulfoluna</taxon>
    </lineage>
</organism>
<evidence type="ECO:0008006" key="4">
    <source>
        <dbReference type="Google" id="ProtNLM"/>
    </source>
</evidence>
<keyword evidence="3" id="KW-1185">Reference proteome</keyword>
<keyword evidence="1" id="KW-0472">Membrane</keyword>
<sequence>MQKGSTPAVPDKDRLIDFFEKAMAFTNANRDKVILGVSGGILLLAVITGVGLYNQKASRDASIAFQNLKTDFQAVVEREGRDAALARWLADAPSVLGDLKGGASSYGAALLWYGGLAFETGEYGSASKWYGAAASEFGSDSSLRNIAWCGQGQALEQQGKQDEAASLYEKIRKSGSSVKLYEVTFHLARIKETQGDTEGAAVLYREIMESSPASSYKDLAEEKLAGL</sequence>
<dbReference type="Pfam" id="PF13174">
    <property type="entry name" value="TPR_6"/>
    <property type="match status" value="1"/>
</dbReference>
<dbReference type="InterPro" id="IPR019734">
    <property type="entry name" value="TPR_rpt"/>
</dbReference>
<feature type="transmembrane region" description="Helical" evidence="1">
    <location>
        <begin position="33"/>
        <end position="53"/>
    </location>
</feature>
<reference evidence="2 3" key="1">
    <citation type="submission" date="2021-02" db="EMBL/GenBank/DDBJ databases">
        <title>Complete genome of Desulfoluna sp. strain ASN36.</title>
        <authorList>
            <person name="Takahashi A."/>
            <person name="Kojima H."/>
            <person name="Fukui M."/>
        </authorList>
    </citation>
    <scope>NUCLEOTIDE SEQUENCE [LARGE SCALE GENOMIC DNA]</scope>
    <source>
        <strain evidence="2 3">ASN36</strain>
    </source>
</reference>
<proteinExistence type="predicted"/>
<dbReference type="Gene3D" id="1.25.40.10">
    <property type="entry name" value="Tetratricopeptide repeat domain"/>
    <property type="match status" value="1"/>
</dbReference>
<keyword evidence="1" id="KW-0812">Transmembrane</keyword>
<dbReference type="SUPFAM" id="SSF48452">
    <property type="entry name" value="TPR-like"/>
    <property type="match status" value="1"/>
</dbReference>